<dbReference type="Proteomes" id="UP001066276">
    <property type="component" value="Chromosome 10"/>
</dbReference>
<evidence type="ECO:0000256" key="1">
    <source>
        <dbReference type="SAM" id="MobiDB-lite"/>
    </source>
</evidence>
<evidence type="ECO:0000313" key="3">
    <source>
        <dbReference type="Proteomes" id="UP001066276"/>
    </source>
</evidence>
<keyword evidence="3" id="KW-1185">Reference proteome</keyword>
<comment type="caution">
    <text evidence="2">The sequence shown here is derived from an EMBL/GenBank/DDBJ whole genome shotgun (WGS) entry which is preliminary data.</text>
</comment>
<protein>
    <submittedName>
        <fullName evidence="2">Uncharacterized protein</fullName>
    </submittedName>
</protein>
<gene>
    <name evidence="2" type="ORF">NDU88_000007</name>
</gene>
<dbReference type="EMBL" id="JANPWB010000014">
    <property type="protein sequence ID" value="KAJ1094822.1"/>
    <property type="molecule type" value="Genomic_DNA"/>
</dbReference>
<proteinExistence type="predicted"/>
<organism evidence="2 3">
    <name type="scientific">Pleurodeles waltl</name>
    <name type="common">Iberian ribbed newt</name>
    <dbReference type="NCBI Taxonomy" id="8319"/>
    <lineage>
        <taxon>Eukaryota</taxon>
        <taxon>Metazoa</taxon>
        <taxon>Chordata</taxon>
        <taxon>Craniata</taxon>
        <taxon>Vertebrata</taxon>
        <taxon>Euteleostomi</taxon>
        <taxon>Amphibia</taxon>
        <taxon>Batrachia</taxon>
        <taxon>Caudata</taxon>
        <taxon>Salamandroidea</taxon>
        <taxon>Salamandridae</taxon>
        <taxon>Pleurodelinae</taxon>
        <taxon>Pleurodeles</taxon>
    </lineage>
</organism>
<sequence>MGKSDHKQTKLSSDACKKSGSLSRAGLDEDVSEPAQQEVPQSLVDIDTELDYLTDRMDCLKDRVDDHDSRLDQLLRRMSDLDDGRHTSDEQLSRWKNYLRSSGIKMTILKLA</sequence>
<evidence type="ECO:0000313" key="2">
    <source>
        <dbReference type="EMBL" id="KAJ1094822.1"/>
    </source>
</evidence>
<reference evidence="2" key="1">
    <citation type="journal article" date="2022" name="bioRxiv">
        <title>Sequencing and chromosome-scale assembly of the giantPleurodeles waltlgenome.</title>
        <authorList>
            <person name="Brown T."/>
            <person name="Elewa A."/>
            <person name="Iarovenko S."/>
            <person name="Subramanian E."/>
            <person name="Araus A.J."/>
            <person name="Petzold A."/>
            <person name="Susuki M."/>
            <person name="Suzuki K.-i.T."/>
            <person name="Hayashi T."/>
            <person name="Toyoda A."/>
            <person name="Oliveira C."/>
            <person name="Osipova E."/>
            <person name="Leigh N.D."/>
            <person name="Simon A."/>
            <person name="Yun M.H."/>
        </authorList>
    </citation>
    <scope>NUCLEOTIDE SEQUENCE</scope>
    <source>
        <strain evidence="2">20211129_DDA</strain>
        <tissue evidence="2">Liver</tissue>
    </source>
</reference>
<name>A0AAV7LUM4_PLEWA</name>
<dbReference type="AlphaFoldDB" id="A0AAV7LUM4"/>
<accession>A0AAV7LUM4</accession>
<feature type="region of interest" description="Disordered" evidence="1">
    <location>
        <begin position="1"/>
        <end position="43"/>
    </location>
</feature>